<gene>
    <name evidence="2" type="ORF">CYMTET_28332</name>
</gene>
<proteinExistence type="predicted"/>
<name>A0AAE0KW99_9CHLO</name>
<organism evidence="2 3">
    <name type="scientific">Cymbomonas tetramitiformis</name>
    <dbReference type="NCBI Taxonomy" id="36881"/>
    <lineage>
        <taxon>Eukaryota</taxon>
        <taxon>Viridiplantae</taxon>
        <taxon>Chlorophyta</taxon>
        <taxon>Pyramimonadophyceae</taxon>
        <taxon>Pyramimonadales</taxon>
        <taxon>Pyramimonadaceae</taxon>
        <taxon>Cymbomonas</taxon>
    </lineage>
</organism>
<dbReference type="EMBL" id="LGRX02015928">
    <property type="protein sequence ID" value="KAK3262834.1"/>
    <property type="molecule type" value="Genomic_DNA"/>
</dbReference>
<accession>A0AAE0KW99</accession>
<feature type="compositionally biased region" description="Acidic residues" evidence="1">
    <location>
        <begin position="118"/>
        <end position="140"/>
    </location>
</feature>
<evidence type="ECO:0000256" key="1">
    <source>
        <dbReference type="SAM" id="MobiDB-lite"/>
    </source>
</evidence>
<keyword evidence="3" id="KW-1185">Reference proteome</keyword>
<reference evidence="2 3" key="1">
    <citation type="journal article" date="2015" name="Genome Biol. Evol.">
        <title>Comparative Genomics of a Bacterivorous Green Alga Reveals Evolutionary Causalities and Consequences of Phago-Mixotrophic Mode of Nutrition.</title>
        <authorList>
            <person name="Burns J.A."/>
            <person name="Paasch A."/>
            <person name="Narechania A."/>
            <person name="Kim E."/>
        </authorList>
    </citation>
    <scope>NUCLEOTIDE SEQUENCE [LARGE SCALE GENOMIC DNA]</scope>
    <source>
        <strain evidence="2 3">PLY_AMNH</strain>
    </source>
</reference>
<evidence type="ECO:0000313" key="2">
    <source>
        <dbReference type="EMBL" id="KAK3262834.1"/>
    </source>
</evidence>
<evidence type="ECO:0000313" key="3">
    <source>
        <dbReference type="Proteomes" id="UP001190700"/>
    </source>
</evidence>
<comment type="caution">
    <text evidence="2">The sequence shown here is derived from an EMBL/GenBank/DDBJ whole genome shotgun (WGS) entry which is preliminary data.</text>
</comment>
<dbReference type="AlphaFoldDB" id="A0AAE0KW99"/>
<protein>
    <submittedName>
        <fullName evidence="2">Uncharacterized protein</fullName>
    </submittedName>
</protein>
<sequence length="165" mass="17478">MKGKQDVVEGERLYQCPRASPAIRPASADGGATCADNNVDAVARAASLPEDRGHSHADICSGDAHTTAEAVDEARGGRMKTAYPLAKVMIRKTMLAADGAAAIDEEGTSEPTNAAISADEETPAEDAASEDIEDEDEDDSRDACTRLNPIKRLCEEHAWFGDCTE</sequence>
<feature type="region of interest" description="Disordered" evidence="1">
    <location>
        <begin position="104"/>
        <end position="142"/>
    </location>
</feature>
<dbReference type="Proteomes" id="UP001190700">
    <property type="component" value="Unassembled WGS sequence"/>
</dbReference>